<protein>
    <submittedName>
        <fullName evidence="1">Uncharacterized protein</fullName>
    </submittedName>
</protein>
<reference evidence="1 2" key="1">
    <citation type="journal article" date="2023" name="Plants (Basel)">
        <title>Bridging the Gap: Combining Genomics and Transcriptomics Approaches to Understand Stylosanthes scabra, an Orphan Legume from the Brazilian Caatinga.</title>
        <authorList>
            <person name="Ferreira-Neto J.R.C."/>
            <person name="da Silva M.D."/>
            <person name="Binneck E."/>
            <person name="de Melo N.F."/>
            <person name="da Silva R.H."/>
            <person name="de Melo A.L.T.M."/>
            <person name="Pandolfi V."/>
            <person name="Bustamante F.O."/>
            <person name="Brasileiro-Vidal A.C."/>
            <person name="Benko-Iseppon A.M."/>
        </authorList>
    </citation>
    <scope>NUCLEOTIDE SEQUENCE [LARGE SCALE GENOMIC DNA]</scope>
    <source>
        <tissue evidence="1">Leaves</tissue>
    </source>
</reference>
<evidence type="ECO:0000313" key="1">
    <source>
        <dbReference type="EMBL" id="MED6160396.1"/>
    </source>
</evidence>
<gene>
    <name evidence="1" type="ORF">PIB30_051173</name>
</gene>
<dbReference type="Proteomes" id="UP001341840">
    <property type="component" value="Unassembled WGS sequence"/>
</dbReference>
<evidence type="ECO:0000313" key="2">
    <source>
        <dbReference type="Proteomes" id="UP001341840"/>
    </source>
</evidence>
<accession>A0ABU6UGP0</accession>
<keyword evidence="2" id="KW-1185">Reference proteome</keyword>
<dbReference type="EMBL" id="JASCZI010121188">
    <property type="protein sequence ID" value="MED6160396.1"/>
    <property type="molecule type" value="Genomic_DNA"/>
</dbReference>
<organism evidence="1 2">
    <name type="scientific">Stylosanthes scabra</name>
    <dbReference type="NCBI Taxonomy" id="79078"/>
    <lineage>
        <taxon>Eukaryota</taxon>
        <taxon>Viridiplantae</taxon>
        <taxon>Streptophyta</taxon>
        <taxon>Embryophyta</taxon>
        <taxon>Tracheophyta</taxon>
        <taxon>Spermatophyta</taxon>
        <taxon>Magnoliopsida</taxon>
        <taxon>eudicotyledons</taxon>
        <taxon>Gunneridae</taxon>
        <taxon>Pentapetalae</taxon>
        <taxon>rosids</taxon>
        <taxon>fabids</taxon>
        <taxon>Fabales</taxon>
        <taxon>Fabaceae</taxon>
        <taxon>Papilionoideae</taxon>
        <taxon>50 kb inversion clade</taxon>
        <taxon>dalbergioids sensu lato</taxon>
        <taxon>Dalbergieae</taxon>
        <taxon>Pterocarpus clade</taxon>
        <taxon>Stylosanthes</taxon>
    </lineage>
</organism>
<proteinExistence type="predicted"/>
<sequence>MGGLYAIPPRLPRPRPLPATSQLAVGTPLIPGSRNRNRWQTGSALGVHVLRGDTLYLSWEFIRLSGQRSHGILGSKFKMSQQLASRVEMVENCLRFLP</sequence>
<name>A0ABU6UGP0_9FABA</name>
<comment type="caution">
    <text evidence="1">The sequence shown here is derived from an EMBL/GenBank/DDBJ whole genome shotgun (WGS) entry which is preliminary data.</text>
</comment>